<comment type="similarity">
    <text evidence="7">Belongs to the binding-protein-dependent transport system permease family.</text>
</comment>
<dbReference type="AlphaFoldDB" id="A0AA42CK24"/>
<dbReference type="PANTHER" id="PTHR43386:SF25">
    <property type="entry name" value="PEPTIDE ABC TRANSPORTER PERMEASE PROTEIN"/>
    <property type="match status" value="1"/>
</dbReference>
<organism evidence="9 10">
    <name type="scientific">Lichenifustis flavocetrariae</name>
    <dbReference type="NCBI Taxonomy" id="2949735"/>
    <lineage>
        <taxon>Bacteria</taxon>
        <taxon>Pseudomonadati</taxon>
        <taxon>Pseudomonadota</taxon>
        <taxon>Alphaproteobacteria</taxon>
        <taxon>Hyphomicrobiales</taxon>
        <taxon>Lichenihabitantaceae</taxon>
        <taxon>Lichenifustis</taxon>
    </lineage>
</organism>
<dbReference type="GO" id="GO:0055085">
    <property type="term" value="P:transmembrane transport"/>
    <property type="evidence" value="ECO:0007669"/>
    <property type="project" value="InterPro"/>
</dbReference>
<feature type="transmembrane region" description="Helical" evidence="7">
    <location>
        <begin position="263"/>
        <end position="284"/>
    </location>
</feature>
<dbReference type="InterPro" id="IPR035906">
    <property type="entry name" value="MetI-like_sf"/>
</dbReference>
<evidence type="ECO:0000256" key="3">
    <source>
        <dbReference type="ARBA" id="ARBA00022475"/>
    </source>
</evidence>
<feature type="domain" description="ABC transmembrane type-1" evidence="8">
    <location>
        <begin position="95"/>
        <end position="284"/>
    </location>
</feature>
<dbReference type="CDD" id="cd06261">
    <property type="entry name" value="TM_PBP2"/>
    <property type="match status" value="1"/>
</dbReference>
<dbReference type="InterPro" id="IPR000515">
    <property type="entry name" value="MetI-like"/>
</dbReference>
<evidence type="ECO:0000259" key="8">
    <source>
        <dbReference type="PROSITE" id="PS50928"/>
    </source>
</evidence>
<dbReference type="Proteomes" id="UP001165667">
    <property type="component" value="Unassembled WGS sequence"/>
</dbReference>
<feature type="transmembrane region" description="Helical" evidence="7">
    <location>
        <begin position="99"/>
        <end position="125"/>
    </location>
</feature>
<evidence type="ECO:0000256" key="5">
    <source>
        <dbReference type="ARBA" id="ARBA00022989"/>
    </source>
</evidence>
<evidence type="ECO:0000256" key="7">
    <source>
        <dbReference type="RuleBase" id="RU363032"/>
    </source>
</evidence>
<protein>
    <submittedName>
        <fullName evidence="9">ABC transporter permease</fullName>
    </submittedName>
</protein>
<keyword evidence="10" id="KW-1185">Reference proteome</keyword>
<keyword evidence="5 7" id="KW-1133">Transmembrane helix</keyword>
<dbReference type="PANTHER" id="PTHR43386">
    <property type="entry name" value="OLIGOPEPTIDE TRANSPORT SYSTEM PERMEASE PROTEIN APPC"/>
    <property type="match status" value="1"/>
</dbReference>
<keyword evidence="2 7" id="KW-0813">Transport</keyword>
<comment type="caution">
    <text evidence="9">The sequence shown here is derived from an EMBL/GenBank/DDBJ whole genome shotgun (WGS) entry which is preliminary data.</text>
</comment>
<dbReference type="GO" id="GO:0005886">
    <property type="term" value="C:plasma membrane"/>
    <property type="evidence" value="ECO:0007669"/>
    <property type="project" value="UniProtKB-SubCell"/>
</dbReference>
<dbReference type="EMBL" id="JAMOIM010000007">
    <property type="protein sequence ID" value="MCW6508746.1"/>
    <property type="molecule type" value="Genomic_DNA"/>
</dbReference>
<gene>
    <name evidence="9" type="ORF">M8523_12030</name>
</gene>
<dbReference type="Gene3D" id="1.10.3720.10">
    <property type="entry name" value="MetI-like"/>
    <property type="match status" value="1"/>
</dbReference>
<dbReference type="InterPro" id="IPR025966">
    <property type="entry name" value="OppC_N"/>
</dbReference>
<dbReference type="Pfam" id="PF00528">
    <property type="entry name" value="BPD_transp_1"/>
    <property type="match status" value="1"/>
</dbReference>
<dbReference type="SUPFAM" id="SSF161098">
    <property type="entry name" value="MetI-like"/>
    <property type="match status" value="1"/>
</dbReference>
<proteinExistence type="inferred from homology"/>
<dbReference type="Pfam" id="PF12911">
    <property type="entry name" value="OppC_N"/>
    <property type="match status" value="1"/>
</dbReference>
<evidence type="ECO:0000256" key="1">
    <source>
        <dbReference type="ARBA" id="ARBA00004651"/>
    </source>
</evidence>
<evidence type="ECO:0000313" key="10">
    <source>
        <dbReference type="Proteomes" id="UP001165667"/>
    </source>
</evidence>
<dbReference type="PROSITE" id="PS50928">
    <property type="entry name" value="ABC_TM1"/>
    <property type="match status" value="1"/>
</dbReference>
<feature type="transmembrane region" description="Helical" evidence="7">
    <location>
        <begin position="216"/>
        <end position="243"/>
    </location>
</feature>
<name>A0AA42CK24_9HYPH</name>
<evidence type="ECO:0000313" key="9">
    <source>
        <dbReference type="EMBL" id="MCW6508746.1"/>
    </source>
</evidence>
<keyword evidence="3" id="KW-1003">Cell membrane</keyword>
<evidence type="ECO:0000256" key="6">
    <source>
        <dbReference type="ARBA" id="ARBA00023136"/>
    </source>
</evidence>
<sequence>MSVVVPAAQSLPAPLTRMASPRRLLLRRMLRSRSFLIGGGIVVFVALVAIFAPGLAPFDPDRIGAGKRLAAPGAKFLLGTDEFGRDILSRVIFGARYTLYIGLVAVGIGLLCGVVIGATAAYAGGWFGGLLMRTIDLLYTFPDVLIALGLVAFLGPNLTNAMIAVGISAIPYYARVTYGVVLSERQKPYVDAAQVVGAGHLRVVVRHLMPNVLPPMIVVASLGFSAAVLSAAALSFLGLGAQPPTPEWGLMLSTGRNYITRDPWLVIGPGVAIFITVMAFNLFGDGVRDLLDPRQRQRTQ</sequence>
<evidence type="ECO:0000256" key="4">
    <source>
        <dbReference type="ARBA" id="ARBA00022692"/>
    </source>
</evidence>
<comment type="subcellular location">
    <subcellularLocation>
        <location evidence="1 7">Cell membrane</location>
        <topology evidence="1 7">Multi-pass membrane protein</topology>
    </subcellularLocation>
</comment>
<feature type="transmembrane region" description="Helical" evidence="7">
    <location>
        <begin position="35"/>
        <end position="56"/>
    </location>
</feature>
<dbReference type="InterPro" id="IPR050366">
    <property type="entry name" value="BP-dependent_transpt_permease"/>
</dbReference>
<evidence type="ECO:0000256" key="2">
    <source>
        <dbReference type="ARBA" id="ARBA00022448"/>
    </source>
</evidence>
<keyword evidence="6 7" id="KW-0472">Membrane</keyword>
<reference evidence="9" key="1">
    <citation type="submission" date="2022-05" db="EMBL/GenBank/DDBJ databases">
        <authorList>
            <person name="Pankratov T."/>
        </authorList>
    </citation>
    <scope>NUCLEOTIDE SEQUENCE</scope>
    <source>
        <strain evidence="9">BP6-180914</strain>
    </source>
</reference>
<accession>A0AA42CK24</accession>
<keyword evidence="4 7" id="KW-0812">Transmembrane</keyword>
<dbReference type="RefSeq" id="WP_282585118.1">
    <property type="nucleotide sequence ID" value="NZ_JAMOIM010000007.1"/>
</dbReference>